<dbReference type="RefSeq" id="WP_161838767.1">
    <property type="nucleotide sequence ID" value="NZ_CP048000.1"/>
</dbReference>
<feature type="compositionally biased region" description="Acidic residues" evidence="1">
    <location>
        <begin position="164"/>
        <end position="180"/>
    </location>
</feature>
<name>A0A6P1TP31_9FIRM</name>
<organism evidence="3 4">
    <name type="scientific">Anaerocolumna sedimenticola</name>
    <dbReference type="NCBI Taxonomy" id="2696063"/>
    <lineage>
        <taxon>Bacteria</taxon>
        <taxon>Bacillati</taxon>
        <taxon>Bacillota</taxon>
        <taxon>Clostridia</taxon>
        <taxon>Lachnospirales</taxon>
        <taxon>Lachnospiraceae</taxon>
        <taxon>Anaerocolumna</taxon>
    </lineage>
</organism>
<dbReference type="Gene3D" id="3.30.1490.480">
    <property type="entry name" value="Endolytic murein transglycosylase"/>
    <property type="match status" value="1"/>
</dbReference>
<keyword evidence="4" id="KW-1185">Reference proteome</keyword>
<keyword evidence="2" id="KW-1133">Transmembrane helix</keyword>
<evidence type="ECO:0000256" key="1">
    <source>
        <dbReference type="SAM" id="MobiDB-lite"/>
    </source>
</evidence>
<dbReference type="AlphaFoldDB" id="A0A6P1TP31"/>
<accession>A0A6P1TP31</accession>
<feature type="region of interest" description="Disordered" evidence="1">
    <location>
        <begin position="131"/>
        <end position="180"/>
    </location>
</feature>
<sequence length="180" mass="19718">MTSRPTSAQLVLKITSFILRTLLNILFYTIVVILIARASKITYEFCYQIFGQVTVSEEPGRDIEIQISKGESTMNVASKLELNRIIVNKYSFYIKAKLKKHTIMPGTYTLNTSMTYDEIFAIITVPSAEGTDTNTGDSNTTGTTEIKGGNSTADDKSETGDLSDTADSDVTNDTDVTGDN</sequence>
<proteinExistence type="predicted"/>
<keyword evidence="2" id="KW-0812">Transmembrane</keyword>
<feature type="compositionally biased region" description="Low complexity" evidence="1">
    <location>
        <begin position="131"/>
        <end position="144"/>
    </location>
</feature>
<reference evidence="3 4" key="1">
    <citation type="submission" date="2020-01" db="EMBL/GenBank/DDBJ databases">
        <title>Genome analysis of Anaerocolumna sp. CBA3638.</title>
        <authorList>
            <person name="Kim J."/>
            <person name="Roh S.W."/>
        </authorList>
    </citation>
    <scope>NUCLEOTIDE SEQUENCE [LARGE SCALE GENOMIC DNA]</scope>
    <source>
        <strain evidence="3 4">CBA3638</strain>
    </source>
</reference>
<dbReference type="KEGG" id="anr:Ana3638_15065"/>
<protein>
    <submittedName>
        <fullName evidence="3">Uncharacterized protein</fullName>
    </submittedName>
</protein>
<gene>
    <name evidence="3" type="ORF">Ana3638_15065</name>
</gene>
<dbReference type="Proteomes" id="UP000464314">
    <property type="component" value="Chromosome"/>
</dbReference>
<feature type="transmembrane region" description="Helical" evidence="2">
    <location>
        <begin position="17"/>
        <end position="36"/>
    </location>
</feature>
<evidence type="ECO:0000256" key="2">
    <source>
        <dbReference type="SAM" id="Phobius"/>
    </source>
</evidence>
<evidence type="ECO:0000313" key="3">
    <source>
        <dbReference type="EMBL" id="QHQ61942.1"/>
    </source>
</evidence>
<dbReference type="EMBL" id="CP048000">
    <property type="protein sequence ID" value="QHQ61942.1"/>
    <property type="molecule type" value="Genomic_DNA"/>
</dbReference>
<keyword evidence="2" id="KW-0472">Membrane</keyword>
<evidence type="ECO:0000313" key="4">
    <source>
        <dbReference type="Proteomes" id="UP000464314"/>
    </source>
</evidence>